<dbReference type="Gene3D" id="3.10.350.10">
    <property type="entry name" value="LysM domain"/>
    <property type="match status" value="2"/>
</dbReference>
<dbReference type="Pfam" id="PF01464">
    <property type="entry name" value="SLT"/>
    <property type="match status" value="1"/>
</dbReference>
<dbReference type="GO" id="GO:0000270">
    <property type="term" value="P:peptidoglycan metabolic process"/>
    <property type="evidence" value="ECO:0007669"/>
    <property type="project" value="InterPro"/>
</dbReference>
<dbReference type="FunCoup" id="A0A259U3D1">
    <property type="interactions" value="104"/>
</dbReference>
<feature type="compositionally biased region" description="Low complexity" evidence="2">
    <location>
        <begin position="522"/>
        <end position="541"/>
    </location>
</feature>
<dbReference type="AlphaFoldDB" id="A0A259U3D1"/>
<feature type="compositionally biased region" description="Low complexity" evidence="2">
    <location>
        <begin position="550"/>
        <end position="572"/>
    </location>
</feature>
<feature type="region of interest" description="Disordered" evidence="2">
    <location>
        <begin position="470"/>
        <end position="494"/>
    </location>
</feature>
<dbReference type="GO" id="GO:0008932">
    <property type="term" value="F:lytic endotransglycosylase activity"/>
    <property type="evidence" value="ECO:0007669"/>
    <property type="project" value="TreeGrafter"/>
</dbReference>
<dbReference type="PANTHER" id="PTHR33734">
    <property type="entry name" value="LYSM DOMAIN-CONTAINING GPI-ANCHORED PROTEIN 2"/>
    <property type="match status" value="1"/>
</dbReference>
<dbReference type="InterPro" id="IPR000189">
    <property type="entry name" value="Transglyc_AS"/>
</dbReference>
<keyword evidence="6" id="KW-1185">Reference proteome</keyword>
<dbReference type="Pfam" id="PF01476">
    <property type="entry name" value="LysM"/>
    <property type="match status" value="2"/>
</dbReference>
<dbReference type="SUPFAM" id="SSF53955">
    <property type="entry name" value="Lysozyme-like"/>
    <property type="match status" value="1"/>
</dbReference>
<dbReference type="EMBL" id="MQWB01000001">
    <property type="protein sequence ID" value="OZC04338.1"/>
    <property type="molecule type" value="Genomic_DNA"/>
</dbReference>
<evidence type="ECO:0000256" key="2">
    <source>
        <dbReference type="SAM" id="MobiDB-lite"/>
    </source>
</evidence>
<feature type="domain" description="LysM" evidence="4">
    <location>
        <begin position="657"/>
        <end position="700"/>
    </location>
</feature>
<dbReference type="GO" id="GO:0016020">
    <property type="term" value="C:membrane"/>
    <property type="evidence" value="ECO:0007669"/>
    <property type="project" value="InterPro"/>
</dbReference>
<dbReference type="InterPro" id="IPR036779">
    <property type="entry name" value="LysM_dom_sf"/>
</dbReference>
<comment type="similarity">
    <text evidence="1">Belongs to the transglycosylase Slt family.</text>
</comment>
<dbReference type="SMART" id="SM00257">
    <property type="entry name" value="LysM"/>
    <property type="match status" value="2"/>
</dbReference>
<evidence type="ECO:0000259" key="4">
    <source>
        <dbReference type="PROSITE" id="PS51782"/>
    </source>
</evidence>
<dbReference type="PANTHER" id="PTHR33734:SF22">
    <property type="entry name" value="MEMBRANE-BOUND LYTIC MUREIN TRANSGLYCOSYLASE D"/>
    <property type="match status" value="1"/>
</dbReference>
<proteinExistence type="inferred from homology"/>
<reference evidence="5 6" key="1">
    <citation type="submission" date="2016-11" db="EMBL/GenBank/DDBJ databases">
        <title>Study of marine rhodopsin-containing bacteria.</title>
        <authorList>
            <person name="Yoshizawa S."/>
            <person name="Kumagai Y."/>
            <person name="Kogure K."/>
        </authorList>
    </citation>
    <scope>NUCLEOTIDE SEQUENCE [LARGE SCALE GENOMIC DNA]</scope>
    <source>
        <strain evidence="5 6">SG-29</strain>
    </source>
</reference>
<dbReference type="InterPro" id="IPR023346">
    <property type="entry name" value="Lysozyme-like_dom_sf"/>
</dbReference>
<name>A0A259U3D1_9BACT</name>
<dbReference type="InParanoid" id="A0A259U3D1"/>
<comment type="caution">
    <text evidence="5">The sequence shown here is derived from an EMBL/GenBank/DDBJ whole genome shotgun (WGS) entry which is preliminary data.</text>
</comment>
<dbReference type="InterPro" id="IPR018392">
    <property type="entry name" value="LysM"/>
</dbReference>
<evidence type="ECO:0000313" key="6">
    <source>
        <dbReference type="Proteomes" id="UP000216446"/>
    </source>
</evidence>
<feature type="chain" id="PRO_5012175552" description="LysM domain-containing protein" evidence="3">
    <location>
        <begin position="20"/>
        <end position="707"/>
    </location>
</feature>
<dbReference type="PROSITE" id="PS51782">
    <property type="entry name" value="LYSM"/>
    <property type="match status" value="2"/>
</dbReference>
<gene>
    <name evidence="5" type="ORF">BSZ36_15950</name>
</gene>
<dbReference type="CDD" id="cd16894">
    <property type="entry name" value="MltD-like"/>
    <property type="match status" value="1"/>
</dbReference>
<evidence type="ECO:0000256" key="1">
    <source>
        <dbReference type="ARBA" id="ARBA00007734"/>
    </source>
</evidence>
<accession>A0A259U3D1</accession>
<feature type="signal peptide" evidence="3">
    <location>
        <begin position="1"/>
        <end position="19"/>
    </location>
</feature>
<dbReference type="InterPro" id="IPR008258">
    <property type="entry name" value="Transglycosylase_SLT_dom_1"/>
</dbReference>
<dbReference type="RefSeq" id="WP_094550698.1">
    <property type="nucleotide sequence ID" value="NZ_MQWB01000001.1"/>
</dbReference>
<evidence type="ECO:0000256" key="3">
    <source>
        <dbReference type="SAM" id="SignalP"/>
    </source>
</evidence>
<dbReference type="SUPFAM" id="SSF54106">
    <property type="entry name" value="LysM domain"/>
    <property type="match status" value="2"/>
</dbReference>
<keyword evidence="3" id="KW-0732">Signal</keyword>
<dbReference type="PROSITE" id="PS00922">
    <property type="entry name" value="TRANSGLYCOSYLASE"/>
    <property type="match status" value="1"/>
</dbReference>
<organism evidence="5 6">
    <name type="scientific">Rubricoccus marinus</name>
    <dbReference type="NCBI Taxonomy" id="716817"/>
    <lineage>
        <taxon>Bacteria</taxon>
        <taxon>Pseudomonadati</taxon>
        <taxon>Rhodothermota</taxon>
        <taxon>Rhodothermia</taxon>
        <taxon>Rhodothermales</taxon>
        <taxon>Rubricoccaceae</taxon>
        <taxon>Rubricoccus</taxon>
    </lineage>
</organism>
<protein>
    <recommendedName>
        <fullName evidence="4">LysM domain-containing protein</fullName>
    </recommendedName>
</protein>
<dbReference type="Proteomes" id="UP000216446">
    <property type="component" value="Unassembled WGS sequence"/>
</dbReference>
<sequence>MPRFFFAAALLFVSAPLLAQSVPTEVAVPALRTQASASARSLASVDVDALSETELARRVAHLYQRHADLLLAAADGQDSRYASLLEGLVGDLELLAQRPGMLYEPRFRELYASVLTEKELFYGTETLDRGDIYAVNAEAFRMIYEPNEPTLASVRLPVIVRTREIVEATIPMEVTPSVESSLRYLLRRPSHVATLRQRADTYFPMVERILAEEGVPDELKYLAMVESALNPVARSHMAAAGMWQFIRATGGAYGLQANGDIDHRLDPELSTRAAARHLRDLYDRFGDWQLALAGYNCNPAVIARAVRRFEDQTGHKATFWDIDHAIPKETRGYVPMFIATSLILSNPDAYGFEAPEPGPVYAFDRIPVAPGTSLSQVSRTIDVDEAVLRALNPMLRRGRVPSTRMPHTIRVPQGFYERHAAQLDRLASPEAEGMGLVAETISFGPRAVRPLASEEPAEILIAAREAAGAESGSRTLVATSGAPTRPPLPPATFTRPERAVAEPVAAAPQATEVAETVAVAESPRVAASPAAREAEPLAAAEPVRDDEAPEAAPAPEPVAQTAPAPAPERAAAPTPPVRLAASTRNARPTSHRVRSGEHLTMIANQYGIRVSDLQGWNDLDTDVIRVGQRLRLTAPDGYNPRAARAARARAATATRTTTHRVARGENLTQIARKYGVSLSDLRRWNSLSGDTIRPGQSLKIERSGVRG</sequence>
<evidence type="ECO:0000313" key="5">
    <source>
        <dbReference type="EMBL" id="OZC04338.1"/>
    </source>
</evidence>
<dbReference type="Gene3D" id="1.10.530.10">
    <property type="match status" value="1"/>
</dbReference>
<feature type="domain" description="LysM" evidence="4">
    <location>
        <begin position="589"/>
        <end position="632"/>
    </location>
</feature>
<dbReference type="OrthoDB" id="9815002at2"/>
<dbReference type="CDD" id="cd00118">
    <property type="entry name" value="LysM"/>
    <property type="match status" value="2"/>
</dbReference>
<feature type="region of interest" description="Disordered" evidence="2">
    <location>
        <begin position="522"/>
        <end position="593"/>
    </location>
</feature>